<dbReference type="EMBL" id="KV441483">
    <property type="protein sequence ID" value="OAG18488.1"/>
    <property type="molecule type" value="Genomic_DNA"/>
</dbReference>
<protein>
    <submittedName>
        <fullName evidence="2">Uncharacterized protein</fullName>
    </submittedName>
</protein>
<gene>
    <name evidence="2" type="ORF">CC77DRAFT_194247</name>
</gene>
<sequence>MHTRPLPRTVSTNTAPKPRWTPATHAKRPRRLPLAAQICNCQSHAQPHPPPTRSPAIALQTLRTRVRLSVLRHASGTSSGPFPHRVFVGRQRLSFWPTSGKNLNT</sequence>
<dbReference type="GeneID" id="29116162"/>
<dbReference type="VEuPathDB" id="FungiDB:CC77DRAFT_194247"/>
<keyword evidence="3" id="KW-1185">Reference proteome</keyword>
<dbReference type="RefSeq" id="XP_018383909.1">
    <property type="nucleotide sequence ID" value="XM_018530568.1"/>
</dbReference>
<dbReference type="AlphaFoldDB" id="A0A177DGE8"/>
<evidence type="ECO:0000256" key="1">
    <source>
        <dbReference type="SAM" id="MobiDB-lite"/>
    </source>
</evidence>
<name>A0A177DGE8_ALTAL</name>
<accession>A0A177DGE8</accession>
<evidence type="ECO:0000313" key="2">
    <source>
        <dbReference type="EMBL" id="OAG18488.1"/>
    </source>
</evidence>
<evidence type="ECO:0000313" key="3">
    <source>
        <dbReference type="Proteomes" id="UP000077248"/>
    </source>
</evidence>
<feature type="region of interest" description="Disordered" evidence="1">
    <location>
        <begin position="1"/>
        <end position="28"/>
    </location>
</feature>
<reference evidence="2 3" key="1">
    <citation type="submission" date="2016-05" db="EMBL/GenBank/DDBJ databases">
        <title>Comparative analysis of secretome profiles of manganese(II)-oxidizing ascomycete fungi.</title>
        <authorList>
            <consortium name="DOE Joint Genome Institute"/>
            <person name="Zeiner C.A."/>
            <person name="Purvine S.O."/>
            <person name="Zink E.M."/>
            <person name="Wu S."/>
            <person name="Pasa-Tolic L."/>
            <person name="Chaput D.L."/>
            <person name="Haridas S."/>
            <person name="Grigoriev I.V."/>
            <person name="Santelli C.M."/>
            <person name="Hansel C.M."/>
        </authorList>
    </citation>
    <scope>NUCLEOTIDE SEQUENCE [LARGE SCALE GENOMIC DNA]</scope>
    <source>
        <strain evidence="2 3">SRC1lrK2f</strain>
    </source>
</reference>
<dbReference type="KEGG" id="aalt:CC77DRAFT_194247"/>
<proteinExistence type="predicted"/>
<dbReference type="Proteomes" id="UP000077248">
    <property type="component" value="Unassembled WGS sequence"/>
</dbReference>
<organism evidence="2 3">
    <name type="scientific">Alternaria alternata</name>
    <name type="common">Alternaria rot fungus</name>
    <name type="synonym">Torula alternata</name>
    <dbReference type="NCBI Taxonomy" id="5599"/>
    <lineage>
        <taxon>Eukaryota</taxon>
        <taxon>Fungi</taxon>
        <taxon>Dikarya</taxon>
        <taxon>Ascomycota</taxon>
        <taxon>Pezizomycotina</taxon>
        <taxon>Dothideomycetes</taxon>
        <taxon>Pleosporomycetidae</taxon>
        <taxon>Pleosporales</taxon>
        <taxon>Pleosporineae</taxon>
        <taxon>Pleosporaceae</taxon>
        <taxon>Alternaria</taxon>
        <taxon>Alternaria sect. Alternaria</taxon>
        <taxon>Alternaria alternata complex</taxon>
    </lineage>
</organism>